<comment type="caution">
    <text evidence="1">The sequence shown here is derived from an EMBL/GenBank/DDBJ whole genome shotgun (WGS) entry which is preliminary data.</text>
</comment>
<proteinExistence type="predicted"/>
<organism evidence="1 2">
    <name type="scientific">Dermacentor silvarum</name>
    <name type="common">Tick</name>
    <dbReference type="NCBI Taxonomy" id="543639"/>
    <lineage>
        <taxon>Eukaryota</taxon>
        <taxon>Metazoa</taxon>
        <taxon>Ecdysozoa</taxon>
        <taxon>Arthropoda</taxon>
        <taxon>Chelicerata</taxon>
        <taxon>Arachnida</taxon>
        <taxon>Acari</taxon>
        <taxon>Parasitiformes</taxon>
        <taxon>Ixodida</taxon>
        <taxon>Ixodoidea</taxon>
        <taxon>Ixodidae</taxon>
        <taxon>Rhipicephalinae</taxon>
        <taxon>Dermacentor</taxon>
    </lineage>
</organism>
<keyword evidence="2" id="KW-1185">Reference proteome</keyword>
<evidence type="ECO:0000313" key="1">
    <source>
        <dbReference type="EMBL" id="KAH7973683.1"/>
    </source>
</evidence>
<name>A0ACB8DMK7_DERSI</name>
<evidence type="ECO:0000313" key="2">
    <source>
        <dbReference type="Proteomes" id="UP000821865"/>
    </source>
</evidence>
<reference evidence="1" key="1">
    <citation type="submission" date="2020-05" db="EMBL/GenBank/DDBJ databases">
        <title>Large-scale comparative analyses of tick genomes elucidate their genetic diversity and vector capacities.</title>
        <authorList>
            <person name="Jia N."/>
            <person name="Wang J."/>
            <person name="Shi W."/>
            <person name="Du L."/>
            <person name="Sun Y."/>
            <person name="Zhan W."/>
            <person name="Jiang J."/>
            <person name="Wang Q."/>
            <person name="Zhang B."/>
            <person name="Ji P."/>
            <person name="Sakyi L.B."/>
            <person name="Cui X."/>
            <person name="Yuan T."/>
            <person name="Jiang B."/>
            <person name="Yang W."/>
            <person name="Lam T.T.-Y."/>
            <person name="Chang Q."/>
            <person name="Ding S."/>
            <person name="Wang X."/>
            <person name="Zhu J."/>
            <person name="Ruan X."/>
            <person name="Zhao L."/>
            <person name="Wei J."/>
            <person name="Que T."/>
            <person name="Du C."/>
            <person name="Cheng J."/>
            <person name="Dai P."/>
            <person name="Han X."/>
            <person name="Huang E."/>
            <person name="Gao Y."/>
            <person name="Liu J."/>
            <person name="Shao H."/>
            <person name="Ye R."/>
            <person name="Li L."/>
            <person name="Wei W."/>
            <person name="Wang X."/>
            <person name="Wang C."/>
            <person name="Yang T."/>
            <person name="Huo Q."/>
            <person name="Li W."/>
            <person name="Guo W."/>
            <person name="Chen H."/>
            <person name="Zhou L."/>
            <person name="Ni X."/>
            <person name="Tian J."/>
            <person name="Zhou Y."/>
            <person name="Sheng Y."/>
            <person name="Liu T."/>
            <person name="Pan Y."/>
            <person name="Xia L."/>
            <person name="Li J."/>
            <person name="Zhao F."/>
            <person name="Cao W."/>
        </authorList>
    </citation>
    <scope>NUCLEOTIDE SEQUENCE</scope>
    <source>
        <strain evidence="1">Dsil-2018</strain>
    </source>
</reference>
<protein>
    <submittedName>
        <fullName evidence="1">Uncharacterized protein</fullName>
    </submittedName>
</protein>
<sequence length="138" mass="16262">MRTLDIKRVLGVAWSKATDAFIYNPENIFTFLEKANDTQRFVTQTVSRIYARLECLTPYVVRGKMLFRQLWVSKADWNEDLPDHIAEKWHNWRNELIHLSKVNVSCPLMSGVPNRVTFSYMFSSTQAQKHTELLYTFV</sequence>
<accession>A0ACB8DMK7</accession>
<gene>
    <name evidence="1" type="ORF">HPB49_003897</name>
</gene>
<dbReference type="Proteomes" id="UP000821865">
    <property type="component" value="Chromosome 10"/>
</dbReference>
<dbReference type="EMBL" id="CM023479">
    <property type="protein sequence ID" value="KAH7973683.1"/>
    <property type="molecule type" value="Genomic_DNA"/>
</dbReference>